<dbReference type="Pfam" id="PF00443">
    <property type="entry name" value="UCH"/>
    <property type="match status" value="1"/>
</dbReference>
<keyword evidence="2" id="KW-0833">Ubl conjugation pathway</keyword>
<dbReference type="PROSITE" id="PS00972">
    <property type="entry name" value="USP_1"/>
    <property type="match status" value="1"/>
</dbReference>
<organism evidence="5 6">
    <name type="scientific">Trapa natans</name>
    <name type="common">Water chestnut</name>
    <dbReference type="NCBI Taxonomy" id="22666"/>
    <lineage>
        <taxon>Eukaryota</taxon>
        <taxon>Viridiplantae</taxon>
        <taxon>Streptophyta</taxon>
        <taxon>Embryophyta</taxon>
        <taxon>Tracheophyta</taxon>
        <taxon>Spermatophyta</taxon>
        <taxon>Magnoliopsida</taxon>
        <taxon>eudicotyledons</taxon>
        <taxon>Gunneridae</taxon>
        <taxon>Pentapetalae</taxon>
        <taxon>rosids</taxon>
        <taxon>malvids</taxon>
        <taxon>Myrtales</taxon>
        <taxon>Lythraceae</taxon>
        <taxon>Trapa</taxon>
    </lineage>
</organism>
<feature type="region of interest" description="Disordered" evidence="3">
    <location>
        <begin position="294"/>
        <end position="322"/>
    </location>
</feature>
<evidence type="ECO:0000256" key="2">
    <source>
        <dbReference type="RuleBase" id="RU366025"/>
    </source>
</evidence>
<dbReference type="GO" id="GO:0006508">
    <property type="term" value="P:proteolysis"/>
    <property type="evidence" value="ECO:0007669"/>
    <property type="project" value="UniProtKB-KW"/>
</dbReference>
<accession>A0AAN7MCI4</accession>
<dbReference type="EMBL" id="JAXQNO010000007">
    <property type="protein sequence ID" value="KAK4794271.1"/>
    <property type="molecule type" value="Genomic_DNA"/>
</dbReference>
<comment type="caution">
    <text evidence="5">The sequence shown here is derived from an EMBL/GenBank/DDBJ whole genome shotgun (WGS) entry which is preliminary data.</text>
</comment>
<comment type="function">
    <text evidence="2">Recognizes and hydrolyzes the peptide bond at the C-terminal Gly of ubiquitin. Involved in the processing of poly-ubiquitin precursors as well as that of ubiquitinated proteins.</text>
</comment>
<feature type="compositionally biased region" description="Low complexity" evidence="3">
    <location>
        <begin position="335"/>
        <end position="349"/>
    </location>
</feature>
<dbReference type="InterPro" id="IPR038765">
    <property type="entry name" value="Papain-like_cys_pep_sf"/>
</dbReference>
<feature type="region of interest" description="Disordered" evidence="3">
    <location>
        <begin position="335"/>
        <end position="369"/>
    </location>
</feature>
<name>A0AAN7MCI4_TRANT</name>
<dbReference type="GO" id="GO:0016579">
    <property type="term" value="P:protein deubiquitination"/>
    <property type="evidence" value="ECO:0007669"/>
    <property type="project" value="InterPro"/>
</dbReference>
<keyword evidence="2" id="KW-0788">Thiol protease</keyword>
<gene>
    <name evidence="5" type="ORF">SAY86_012265</name>
</gene>
<evidence type="ECO:0000313" key="5">
    <source>
        <dbReference type="EMBL" id="KAK4794271.1"/>
    </source>
</evidence>
<dbReference type="InterPro" id="IPR001394">
    <property type="entry name" value="Peptidase_C19_UCH"/>
</dbReference>
<protein>
    <recommendedName>
        <fullName evidence="2">Ubiquitin carboxyl-terminal hydrolase</fullName>
        <ecNumber evidence="2">3.4.19.12</ecNumber>
    </recommendedName>
</protein>
<evidence type="ECO:0000256" key="1">
    <source>
        <dbReference type="ARBA" id="ARBA00009085"/>
    </source>
</evidence>
<dbReference type="InterPro" id="IPR018200">
    <property type="entry name" value="USP_CS"/>
</dbReference>
<comment type="similarity">
    <text evidence="1 2">Belongs to the peptidase C19 family.</text>
</comment>
<dbReference type="PROSITE" id="PS00973">
    <property type="entry name" value="USP_2"/>
    <property type="match status" value="1"/>
</dbReference>
<evidence type="ECO:0000256" key="3">
    <source>
        <dbReference type="SAM" id="MobiDB-lite"/>
    </source>
</evidence>
<dbReference type="GO" id="GO:0004843">
    <property type="term" value="F:cysteine-type deubiquitinase activity"/>
    <property type="evidence" value="ECO:0007669"/>
    <property type="project" value="UniProtKB-UniRule"/>
</dbReference>
<proteinExistence type="inferred from homology"/>
<dbReference type="PROSITE" id="PS50235">
    <property type="entry name" value="USP_3"/>
    <property type="match status" value="1"/>
</dbReference>
<dbReference type="InterPro" id="IPR028889">
    <property type="entry name" value="USP"/>
</dbReference>
<dbReference type="PANTHER" id="PTHR24006:SF781">
    <property type="entry name" value="LD34905P"/>
    <property type="match status" value="1"/>
</dbReference>
<keyword evidence="6" id="KW-1185">Reference proteome</keyword>
<dbReference type="InterPro" id="IPR050164">
    <property type="entry name" value="Peptidase_C19"/>
</dbReference>
<dbReference type="Proteomes" id="UP001346149">
    <property type="component" value="Unassembled WGS sequence"/>
</dbReference>
<reference evidence="5 6" key="1">
    <citation type="journal article" date="2023" name="Hortic Res">
        <title>Pangenome of water caltrop reveals structural variations and asymmetric subgenome divergence after allopolyploidization.</title>
        <authorList>
            <person name="Zhang X."/>
            <person name="Chen Y."/>
            <person name="Wang L."/>
            <person name="Yuan Y."/>
            <person name="Fang M."/>
            <person name="Shi L."/>
            <person name="Lu R."/>
            <person name="Comes H.P."/>
            <person name="Ma Y."/>
            <person name="Chen Y."/>
            <person name="Huang G."/>
            <person name="Zhou Y."/>
            <person name="Zheng Z."/>
            <person name="Qiu Y."/>
        </authorList>
    </citation>
    <scope>NUCLEOTIDE SEQUENCE [LARGE SCALE GENOMIC DNA]</scope>
    <source>
        <strain evidence="5">F231</strain>
    </source>
</reference>
<keyword evidence="2" id="KW-0378">Hydrolase</keyword>
<dbReference type="PANTHER" id="PTHR24006">
    <property type="entry name" value="UBIQUITIN CARBOXYL-TERMINAL HYDROLASE"/>
    <property type="match status" value="1"/>
</dbReference>
<evidence type="ECO:0000259" key="4">
    <source>
        <dbReference type="PROSITE" id="PS50235"/>
    </source>
</evidence>
<evidence type="ECO:0000313" key="6">
    <source>
        <dbReference type="Proteomes" id="UP001346149"/>
    </source>
</evidence>
<dbReference type="AlphaFoldDB" id="A0AAN7MCI4"/>
<comment type="catalytic activity">
    <reaction evidence="2">
        <text>Thiol-dependent hydrolysis of ester, thioester, amide, peptide and isopeptide bonds formed by the C-terminal Gly of ubiquitin (a 76-residue protein attached to proteins as an intracellular targeting signal).</text>
        <dbReference type="EC" id="3.4.19.12"/>
    </reaction>
</comment>
<keyword evidence="2" id="KW-0645">Protease</keyword>
<feature type="domain" description="USP" evidence="4">
    <location>
        <begin position="43"/>
        <end position="618"/>
    </location>
</feature>
<dbReference type="GO" id="GO:0005634">
    <property type="term" value="C:nucleus"/>
    <property type="evidence" value="ECO:0007669"/>
    <property type="project" value="TreeGrafter"/>
</dbReference>
<dbReference type="GO" id="GO:0005829">
    <property type="term" value="C:cytosol"/>
    <property type="evidence" value="ECO:0007669"/>
    <property type="project" value="TreeGrafter"/>
</dbReference>
<dbReference type="Gene3D" id="3.90.70.10">
    <property type="entry name" value="Cysteine proteinases"/>
    <property type="match status" value="2"/>
</dbReference>
<sequence length="618" mass="67724">MEVVEEIQFENERLAGEAIIGEAEGVACASPLDPASSGGYMVRGLDNLGNTCFFNSVLQNLLAMDRFRDHFLLSRCSEGPLTVALKELFTKIKAEEGTGKVINPKPLLGALCLKDSEYRGNEQHDSHELLVRLLDLLSTEESDMRKAEGQSGNSQSLTFVDSVFGGKISSTICCMDCGFSSTVYEPFLNLSLPVPTKKPIAKYPMHALGRKGEELMAIRSSRRRLGAEYISARLLASSSVRLSAENAADYTAQTSVNSNDIHGLLQRFKDLSLHVPPTNKPIPEKFLSVSRREKAKLMPKRGSKSQAKQISRNITLSTPTDDLQPLSECLEVSVPSSSSSCDSQLQDSPVTNYEQDVKDDGNGGTASPVGVSAEKEAAATKYNSSGQVETSLLCTSIGQDESKEFAETEIATSHGGDSSLGVHTRFVSCNSSNSDPSQVDDSDSPVSVESCLAHFTKPEILSGDNAWHCERCSGLELGKDEGEQTEADEVEPPVKVVVKRDATKRALIFNPPLLLTVHLNRFSQDDYGRLSKIRDQVVFQETMDLKPYMDSSAEIRGQGLYRLRGVVEHLGTMRGGHYVAYVRDNESAWYGVSDEDVHQVSLDDVLRCKAYMLFYELI</sequence>
<dbReference type="SUPFAM" id="SSF54001">
    <property type="entry name" value="Cysteine proteinases"/>
    <property type="match status" value="1"/>
</dbReference>
<dbReference type="EC" id="3.4.19.12" evidence="2"/>
<feature type="compositionally biased region" description="Polar residues" evidence="3">
    <location>
        <begin position="304"/>
        <end position="321"/>
    </location>
</feature>